<reference evidence="5 6" key="1">
    <citation type="submission" date="2018-03" db="EMBL/GenBank/DDBJ databases">
        <title>Draft genome of Deinococcus sp. OD32.</title>
        <authorList>
            <person name="Wang X.-P."/>
            <person name="Du Z.-J."/>
        </authorList>
    </citation>
    <scope>NUCLEOTIDE SEQUENCE [LARGE SCALE GENOMIC DNA]</scope>
    <source>
        <strain evidence="5 6">OD32</strain>
    </source>
</reference>
<evidence type="ECO:0000313" key="5">
    <source>
        <dbReference type="EMBL" id="PTA68571.1"/>
    </source>
</evidence>
<dbReference type="AlphaFoldDB" id="A0A2T3W9I1"/>
<evidence type="ECO:0000259" key="4">
    <source>
        <dbReference type="PROSITE" id="PS50987"/>
    </source>
</evidence>
<gene>
    <name evidence="5" type="ORF">C8263_07190</name>
</gene>
<dbReference type="GO" id="GO:0003677">
    <property type="term" value="F:DNA binding"/>
    <property type="evidence" value="ECO:0007669"/>
    <property type="project" value="UniProtKB-KW"/>
</dbReference>
<dbReference type="PRINTS" id="PR00778">
    <property type="entry name" value="HTHARSR"/>
</dbReference>
<protein>
    <submittedName>
        <fullName evidence="5">ArsR family transcriptional regulator</fullName>
    </submittedName>
</protein>
<sequence>MYIDGVSPAVHHDVLRALADPTRQQILEVLLLAAEARRRGECFAGSISQRLGVSQPTVSHHMKILVDAGLVTAEKKGTTVYYSLGHQGFQALQVHLAPYLDATADPQETS</sequence>
<dbReference type="SUPFAM" id="SSF46785">
    <property type="entry name" value="Winged helix' DNA-binding domain"/>
    <property type="match status" value="1"/>
</dbReference>
<dbReference type="SMART" id="SM00418">
    <property type="entry name" value="HTH_ARSR"/>
    <property type="match status" value="1"/>
</dbReference>
<proteinExistence type="predicted"/>
<accession>A0A2T3W9I1</accession>
<comment type="caution">
    <text evidence="5">The sequence shown here is derived from an EMBL/GenBank/DDBJ whole genome shotgun (WGS) entry which is preliminary data.</text>
</comment>
<evidence type="ECO:0000256" key="3">
    <source>
        <dbReference type="ARBA" id="ARBA00023163"/>
    </source>
</evidence>
<dbReference type="Proteomes" id="UP000240317">
    <property type="component" value="Unassembled WGS sequence"/>
</dbReference>
<evidence type="ECO:0000256" key="1">
    <source>
        <dbReference type="ARBA" id="ARBA00023015"/>
    </source>
</evidence>
<dbReference type="InterPro" id="IPR011991">
    <property type="entry name" value="ArsR-like_HTH"/>
</dbReference>
<evidence type="ECO:0000256" key="2">
    <source>
        <dbReference type="ARBA" id="ARBA00023125"/>
    </source>
</evidence>
<organism evidence="5 6">
    <name type="scientific">Deinococcus arcticus</name>
    <dbReference type="NCBI Taxonomy" id="2136176"/>
    <lineage>
        <taxon>Bacteria</taxon>
        <taxon>Thermotogati</taxon>
        <taxon>Deinococcota</taxon>
        <taxon>Deinococci</taxon>
        <taxon>Deinococcales</taxon>
        <taxon>Deinococcaceae</taxon>
        <taxon>Deinococcus</taxon>
    </lineage>
</organism>
<evidence type="ECO:0000313" key="6">
    <source>
        <dbReference type="Proteomes" id="UP000240317"/>
    </source>
</evidence>
<keyword evidence="3" id="KW-0804">Transcription</keyword>
<keyword evidence="6" id="KW-1185">Reference proteome</keyword>
<dbReference type="NCBIfam" id="NF033788">
    <property type="entry name" value="HTH_metalloreg"/>
    <property type="match status" value="1"/>
</dbReference>
<dbReference type="InterPro" id="IPR001845">
    <property type="entry name" value="HTH_ArsR_DNA-bd_dom"/>
</dbReference>
<keyword evidence="2" id="KW-0238">DNA-binding</keyword>
<dbReference type="Gene3D" id="1.10.10.10">
    <property type="entry name" value="Winged helix-like DNA-binding domain superfamily/Winged helix DNA-binding domain"/>
    <property type="match status" value="1"/>
</dbReference>
<dbReference type="EMBL" id="PYSV01000005">
    <property type="protein sequence ID" value="PTA68571.1"/>
    <property type="molecule type" value="Genomic_DNA"/>
</dbReference>
<dbReference type="InterPro" id="IPR036390">
    <property type="entry name" value="WH_DNA-bd_sf"/>
</dbReference>
<dbReference type="PANTHER" id="PTHR33154">
    <property type="entry name" value="TRANSCRIPTIONAL REGULATOR, ARSR FAMILY"/>
    <property type="match status" value="1"/>
</dbReference>
<dbReference type="GO" id="GO:0003700">
    <property type="term" value="F:DNA-binding transcription factor activity"/>
    <property type="evidence" value="ECO:0007669"/>
    <property type="project" value="InterPro"/>
</dbReference>
<dbReference type="PANTHER" id="PTHR33154:SF33">
    <property type="entry name" value="TRANSCRIPTIONAL REPRESSOR SDPR"/>
    <property type="match status" value="1"/>
</dbReference>
<dbReference type="InterPro" id="IPR036388">
    <property type="entry name" value="WH-like_DNA-bd_sf"/>
</dbReference>
<name>A0A2T3W9I1_9DEIO</name>
<feature type="domain" description="HTH arsR-type" evidence="4">
    <location>
        <begin position="3"/>
        <end position="110"/>
    </location>
</feature>
<dbReference type="InterPro" id="IPR051081">
    <property type="entry name" value="HTH_MetalResp_TranReg"/>
</dbReference>
<dbReference type="CDD" id="cd00090">
    <property type="entry name" value="HTH_ARSR"/>
    <property type="match status" value="1"/>
</dbReference>
<dbReference type="PROSITE" id="PS50987">
    <property type="entry name" value="HTH_ARSR_2"/>
    <property type="match status" value="1"/>
</dbReference>
<keyword evidence="1" id="KW-0805">Transcription regulation</keyword>
<dbReference type="Pfam" id="PF12840">
    <property type="entry name" value="HTH_20"/>
    <property type="match status" value="1"/>
</dbReference>